<proteinExistence type="predicted"/>
<keyword evidence="2" id="KW-1185">Reference proteome</keyword>
<dbReference type="Proteomes" id="UP001146067">
    <property type="component" value="Unassembled WGS sequence"/>
</dbReference>
<name>A0A9X3STX1_9ACTN</name>
<gene>
    <name evidence="1" type="ORF">O1R50_13820</name>
</gene>
<dbReference type="RefSeq" id="WP_270110654.1">
    <property type="nucleotide sequence ID" value="NZ_JAPZVP010000010.1"/>
</dbReference>
<protein>
    <recommendedName>
        <fullName evidence="3">FMN-dependent NADH-azoreductase</fullName>
    </recommendedName>
</protein>
<comment type="caution">
    <text evidence="1">The sequence shown here is derived from an EMBL/GenBank/DDBJ whole genome shotgun (WGS) entry which is preliminary data.</text>
</comment>
<reference evidence="1" key="1">
    <citation type="submission" date="2022-12" db="EMBL/GenBank/DDBJ databases">
        <title>Gycomyces niveus sp.nov.,a novel actinomycete isolated from soil in Shouguan.</title>
        <authorList>
            <person name="Yang X."/>
        </authorList>
    </citation>
    <scope>NUCLEOTIDE SEQUENCE</scope>
    <source>
        <strain evidence="1">NEAU-A15</strain>
    </source>
</reference>
<sequence length="40" mass="4144">MSYLLHIDSSSLGEASASRQVAQTFAHARARELAAAIAAA</sequence>
<organism evidence="1 2">
    <name type="scientific">Glycomyces luteolus</name>
    <dbReference type="NCBI Taxonomy" id="2670330"/>
    <lineage>
        <taxon>Bacteria</taxon>
        <taxon>Bacillati</taxon>
        <taxon>Actinomycetota</taxon>
        <taxon>Actinomycetes</taxon>
        <taxon>Glycomycetales</taxon>
        <taxon>Glycomycetaceae</taxon>
        <taxon>Glycomyces</taxon>
    </lineage>
</organism>
<accession>A0A9X3STX1</accession>
<evidence type="ECO:0008006" key="3">
    <source>
        <dbReference type="Google" id="ProtNLM"/>
    </source>
</evidence>
<evidence type="ECO:0000313" key="1">
    <source>
        <dbReference type="EMBL" id="MDA1360703.1"/>
    </source>
</evidence>
<dbReference type="EMBL" id="JAPZVP010000010">
    <property type="protein sequence ID" value="MDA1360703.1"/>
    <property type="molecule type" value="Genomic_DNA"/>
</dbReference>
<evidence type="ECO:0000313" key="2">
    <source>
        <dbReference type="Proteomes" id="UP001146067"/>
    </source>
</evidence>
<dbReference type="AlphaFoldDB" id="A0A9X3STX1"/>